<organism evidence="4">
    <name type="scientific">Caenorhabditis brenneri</name>
    <name type="common">Nematode worm</name>
    <dbReference type="NCBI Taxonomy" id="135651"/>
    <lineage>
        <taxon>Eukaryota</taxon>
        <taxon>Metazoa</taxon>
        <taxon>Ecdysozoa</taxon>
        <taxon>Nematoda</taxon>
        <taxon>Chromadorea</taxon>
        <taxon>Rhabditida</taxon>
        <taxon>Rhabditina</taxon>
        <taxon>Rhabditomorpha</taxon>
        <taxon>Rhabditoidea</taxon>
        <taxon>Rhabditidae</taxon>
        <taxon>Peloderinae</taxon>
        <taxon>Caenorhabditis</taxon>
    </lineage>
</organism>
<dbReference type="OrthoDB" id="2735536at2759"/>
<dbReference type="Pfam" id="PF01073">
    <property type="entry name" value="3Beta_HSD"/>
    <property type="match status" value="1"/>
</dbReference>
<feature type="domain" description="3-beta hydroxysteroid dehydrogenase/isomerase" evidence="2">
    <location>
        <begin position="12"/>
        <end position="158"/>
    </location>
</feature>
<accession>G0M8E4</accession>
<keyword evidence="4" id="KW-1185">Reference proteome</keyword>
<dbReference type="GO" id="GO:0006694">
    <property type="term" value="P:steroid biosynthetic process"/>
    <property type="evidence" value="ECO:0007669"/>
    <property type="project" value="InterPro"/>
</dbReference>
<evidence type="ECO:0000259" key="2">
    <source>
        <dbReference type="Pfam" id="PF01073"/>
    </source>
</evidence>
<dbReference type="OMA" id="PWLNRSW"/>
<sequence>MSTSEEKCYVGIGAGGFLGANLIASLQEHGDFTKFIVVDPNPRLSSFTHLKINLGPDFVKYEKSSFLEDEVLDRVLKNAKSVFHLAAIGHTGSHGAPRHHDYVRRFNVAETEKLLKKCRDLGVENFIYASSIAVTFVGKPIYDAREDEGYPSPNEEMVSKNFLMFKISKDGRETISNMSSGKNCGLAMHLANQALMKNGKNGQVYNITDGEEIRQYSVWNGLIKSQGKSPPKHFVSYSLVSAFVSLSSYICYEWFNSGPPLTRFELEVLVTDNTYSIEKAKKELNYKPRKGHFQETVSYYRQRREEEMRIERARNYELYILIISVLFVGVVIFCF</sequence>
<keyword evidence="1" id="KW-0472">Membrane</keyword>
<dbReference type="InterPro" id="IPR002225">
    <property type="entry name" value="3Beta_OHSteriod_DH/Estase"/>
</dbReference>
<evidence type="ECO:0000313" key="3">
    <source>
        <dbReference type="EMBL" id="EGT30551.1"/>
    </source>
</evidence>
<dbReference type="STRING" id="135651.G0M8E4"/>
<dbReference type="SUPFAM" id="SSF51735">
    <property type="entry name" value="NAD(P)-binding Rossmann-fold domains"/>
    <property type="match status" value="1"/>
</dbReference>
<gene>
    <name evidence="3" type="ORF">CAEBREN_14270</name>
</gene>
<keyword evidence="1" id="KW-0560">Oxidoreductase</keyword>
<protein>
    <recommendedName>
        <fullName evidence="2">3-beta hydroxysteroid dehydrogenase/isomerase domain-containing protein</fullName>
    </recommendedName>
</protein>
<dbReference type="eggNOG" id="KOG1430">
    <property type="taxonomic scope" value="Eukaryota"/>
</dbReference>
<dbReference type="PANTHER" id="PTHR43103">
    <property type="entry name" value="NUCLEOSIDE-DIPHOSPHATE-SUGAR EPIMERASE"/>
    <property type="match status" value="1"/>
</dbReference>
<keyword evidence="1" id="KW-0812">Transmembrane</keyword>
<dbReference type="Gene3D" id="3.40.50.720">
    <property type="entry name" value="NAD(P)-binding Rossmann-like Domain"/>
    <property type="match status" value="2"/>
</dbReference>
<reference evidence="4" key="1">
    <citation type="submission" date="2011-07" db="EMBL/GenBank/DDBJ databases">
        <authorList>
            <consortium name="Caenorhabditis brenneri Sequencing and Analysis Consortium"/>
            <person name="Wilson R.K."/>
        </authorList>
    </citation>
    <scope>NUCLEOTIDE SEQUENCE [LARGE SCALE GENOMIC DNA]</scope>
    <source>
        <strain evidence="4">PB2801</strain>
    </source>
</reference>
<dbReference type="GO" id="GO:0016616">
    <property type="term" value="F:oxidoreductase activity, acting on the CH-OH group of donors, NAD or NADP as acceptor"/>
    <property type="evidence" value="ECO:0007669"/>
    <property type="project" value="InterPro"/>
</dbReference>
<dbReference type="InParanoid" id="G0M8E4"/>
<keyword evidence="1" id="KW-1133">Transmembrane helix</keyword>
<dbReference type="PANTHER" id="PTHR43103:SF3">
    <property type="entry name" value="ADP-L-GLYCERO-D-MANNO-HEPTOSE-6-EPIMERASE"/>
    <property type="match status" value="1"/>
</dbReference>
<name>G0M8E4_CAEBE</name>
<dbReference type="HOGENOM" id="CLU_007383_6_8_1"/>
<dbReference type="Proteomes" id="UP000008068">
    <property type="component" value="Unassembled WGS sequence"/>
</dbReference>
<evidence type="ECO:0000313" key="4">
    <source>
        <dbReference type="Proteomes" id="UP000008068"/>
    </source>
</evidence>
<comment type="similarity">
    <text evidence="1">Belongs to the 3-beta-HSD family.</text>
</comment>
<dbReference type="InterPro" id="IPR036291">
    <property type="entry name" value="NAD(P)-bd_dom_sf"/>
</dbReference>
<dbReference type="EMBL" id="GL379786">
    <property type="protein sequence ID" value="EGT30551.1"/>
    <property type="molecule type" value="Genomic_DNA"/>
</dbReference>
<dbReference type="AlphaFoldDB" id="G0M8E4"/>
<feature type="transmembrane region" description="Helical" evidence="1">
    <location>
        <begin position="316"/>
        <end position="334"/>
    </location>
</feature>
<evidence type="ECO:0000256" key="1">
    <source>
        <dbReference type="RuleBase" id="RU004475"/>
    </source>
</evidence>
<proteinExistence type="inferred from homology"/>